<evidence type="ECO:0000256" key="7">
    <source>
        <dbReference type="PIRSR" id="PIRSR600223-1"/>
    </source>
</evidence>
<evidence type="ECO:0000256" key="1">
    <source>
        <dbReference type="ARBA" id="ARBA00000677"/>
    </source>
</evidence>
<keyword evidence="6 8" id="KW-0378">Hydrolase</keyword>
<evidence type="ECO:0000256" key="4">
    <source>
        <dbReference type="ARBA" id="ARBA00013208"/>
    </source>
</evidence>
<evidence type="ECO:0000256" key="5">
    <source>
        <dbReference type="ARBA" id="ARBA00022670"/>
    </source>
</evidence>
<keyword evidence="5 8" id="KW-0645">Protease</keyword>
<gene>
    <name evidence="10" type="ORF">Back2_21710</name>
</gene>
<keyword evidence="11" id="KW-1185">Reference proteome</keyword>
<dbReference type="Pfam" id="PF10502">
    <property type="entry name" value="Peptidase_S26"/>
    <property type="match status" value="1"/>
</dbReference>
<dbReference type="PROSITE" id="PS00501">
    <property type="entry name" value="SPASE_I_1"/>
    <property type="match status" value="1"/>
</dbReference>
<keyword evidence="8" id="KW-1133">Transmembrane helix</keyword>
<dbReference type="AlphaFoldDB" id="A0A3G9J381"/>
<dbReference type="SUPFAM" id="SSF51306">
    <property type="entry name" value="LexA/Signal peptidase"/>
    <property type="match status" value="1"/>
</dbReference>
<evidence type="ECO:0000256" key="8">
    <source>
        <dbReference type="RuleBase" id="RU362042"/>
    </source>
</evidence>
<dbReference type="GO" id="GO:0009003">
    <property type="term" value="F:signal peptidase activity"/>
    <property type="evidence" value="ECO:0007669"/>
    <property type="project" value="UniProtKB-EC"/>
</dbReference>
<organism evidence="10 11">
    <name type="scientific">Nocardioides baekrokdamisoli</name>
    <dbReference type="NCBI Taxonomy" id="1804624"/>
    <lineage>
        <taxon>Bacteria</taxon>
        <taxon>Bacillati</taxon>
        <taxon>Actinomycetota</taxon>
        <taxon>Actinomycetes</taxon>
        <taxon>Propionibacteriales</taxon>
        <taxon>Nocardioidaceae</taxon>
        <taxon>Nocardioides</taxon>
    </lineage>
</organism>
<dbReference type="OrthoDB" id="9815782at2"/>
<proteinExistence type="inferred from homology"/>
<dbReference type="CDD" id="cd06530">
    <property type="entry name" value="S26_SPase_I"/>
    <property type="match status" value="1"/>
</dbReference>
<reference evidence="10 11" key="1">
    <citation type="submission" date="2018-11" db="EMBL/GenBank/DDBJ databases">
        <title>Complete genome sequence of Nocardioides baekrokdamisoli strain KCTC 39748.</title>
        <authorList>
            <person name="Kang S.W."/>
            <person name="Lee K.C."/>
            <person name="Kim K.K."/>
            <person name="Kim J.S."/>
            <person name="Kim D.S."/>
            <person name="Ko S.H."/>
            <person name="Yang S.H."/>
            <person name="Shin Y.K."/>
            <person name="Lee J.S."/>
        </authorList>
    </citation>
    <scope>NUCLEOTIDE SEQUENCE [LARGE SCALE GENOMIC DNA]</scope>
    <source>
        <strain evidence="10 11">KCTC 39748</strain>
    </source>
</reference>
<dbReference type="PANTHER" id="PTHR43390:SF1">
    <property type="entry name" value="CHLOROPLAST PROCESSING PEPTIDASE"/>
    <property type="match status" value="1"/>
</dbReference>
<name>A0A3G9J381_9ACTN</name>
<evidence type="ECO:0000256" key="2">
    <source>
        <dbReference type="ARBA" id="ARBA00004401"/>
    </source>
</evidence>
<dbReference type="InterPro" id="IPR019533">
    <property type="entry name" value="Peptidase_S26"/>
</dbReference>
<feature type="active site" evidence="7">
    <location>
        <position position="51"/>
    </location>
</feature>
<feature type="active site" evidence="7">
    <location>
        <position position="124"/>
    </location>
</feature>
<keyword evidence="8" id="KW-0812">Transmembrane</keyword>
<feature type="domain" description="Peptidase S26" evidence="9">
    <location>
        <begin position="22"/>
        <end position="255"/>
    </location>
</feature>
<dbReference type="GO" id="GO:0006465">
    <property type="term" value="P:signal peptide processing"/>
    <property type="evidence" value="ECO:0007669"/>
    <property type="project" value="InterPro"/>
</dbReference>
<feature type="transmembrane region" description="Helical" evidence="8">
    <location>
        <begin position="21"/>
        <end position="46"/>
    </location>
</feature>
<dbReference type="PRINTS" id="PR00727">
    <property type="entry name" value="LEADERPTASE"/>
</dbReference>
<dbReference type="NCBIfam" id="TIGR02227">
    <property type="entry name" value="sigpep_I_bact"/>
    <property type="match status" value="1"/>
</dbReference>
<dbReference type="Proteomes" id="UP000271573">
    <property type="component" value="Chromosome"/>
</dbReference>
<sequence length="273" mass="28546">MNLSSTRTRFRRLPGPARAGAEAVVLVVVAVCLALFIKSFFVQAFYVPSGSMYPTLQGGSGVKSDRILVEKPSYWFGGPSRGDIVVFKDPGGWLSGEESSTPTHGLTGLMATIGLFPGGGHLVKRVIGIGGDVIVCCDKKTGDLIINGHLLDGSGFLAPRDGLNAVMPPYSCDGIDASGLGVQPCVVGWKVKVPAGTVFVMGDNRADSRDSAAHLCRPTNDAAAANSHPLVTSCSGITAFVPIDDIVGKVVAVLWPANRFKFLSRPSAFASIN</sequence>
<dbReference type="KEGG" id="nbe:Back2_21710"/>
<protein>
    <recommendedName>
        <fullName evidence="4 8">Signal peptidase I</fullName>
        <ecNumber evidence="4 8">3.4.21.89</ecNumber>
    </recommendedName>
</protein>
<dbReference type="EC" id="3.4.21.89" evidence="4 8"/>
<dbReference type="InterPro" id="IPR036286">
    <property type="entry name" value="LexA/Signal_pep-like_sf"/>
</dbReference>
<comment type="similarity">
    <text evidence="3 8">Belongs to the peptidase S26 family.</text>
</comment>
<dbReference type="Gene3D" id="2.10.109.10">
    <property type="entry name" value="Umud Fragment, subunit A"/>
    <property type="match status" value="1"/>
</dbReference>
<dbReference type="InterPro" id="IPR019756">
    <property type="entry name" value="Pept_S26A_signal_pept_1_Ser-AS"/>
</dbReference>
<comment type="subcellular location">
    <subcellularLocation>
        <location evidence="2">Cell membrane</location>
        <topology evidence="2">Single-pass type II membrane protein</topology>
    </subcellularLocation>
    <subcellularLocation>
        <location evidence="8">Membrane</location>
        <topology evidence="8">Single-pass type II membrane protein</topology>
    </subcellularLocation>
</comment>
<dbReference type="PANTHER" id="PTHR43390">
    <property type="entry name" value="SIGNAL PEPTIDASE I"/>
    <property type="match status" value="1"/>
</dbReference>
<dbReference type="GO" id="GO:0004252">
    <property type="term" value="F:serine-type endopeptidase activity"/>
    <property type="evidence" value="ECO:0007669"/>
    <property type="project" value="InterPro"/>
</dbReference>
<dbReference type="RefSeq" id="WP_125569273.1">
    <property type="nucleotide sequence ID" value="NZ_AP019307.1"/>
</dbReference>
<keyword evidence="8" id="KW-0472">Membrane</keyword>
<evidence type="ECO:0000256" key="3">
    <source>
        <dbReference type="ARBA" id="ARBA00009370"/>
    </source>
</evidence>
<dbReference type="InterPro" id="IPR000223">
    <property type="entry name" value="Pept_S26A_signal_pept_1"/>
</dbReference>
<comment type="catalytic activity">
    <reaction evidence="1 8">
        <text>Cleavage of hydrophobic, N-terminal signal or leader sequences from secreted and periplasmic proteins.</text>
        <dbReference type="EC" id="3.4.21.89"/>
    </reaction>
</comment>
<dbReference type="InterPro" id="IPR019758">
    <property type="entry name" value="Pept_S26A_signal_pept_1_CS"/>
</dbReference>
<evidence type="ECO:0000313" key="11">
    <source>
        <dbReference type="Proteomes" id="UP000271573"/>
    </source>
</evidence>
<dbReference type="PROSITE" id="PS00761">
    <property type="entry name" value="SPASE_I_3"/>
    <property type="match status" value="1"/>
</dbReference>
<evidence type="ECO:0000256" key="6">
    <source>
        <dbReference type="ARBA" id="ARBA00022801"/>
    </source>
</evidence>
<dbReference type="GO" id="GO:0005886">
    <property type="term" value="C:plasma membrane"/>
    <property type="evidence" value="ECO:0007669"/>
    <property type="project" value="UniProtKB-SubCell"/>
</dbReference>
<accession>A0A3G9J381</accession>
<evidence type="ECO:0000259" key="9">
    <source>
        <dbReference type="Pfam" id="PF10502"/>
    </source>
</evidence>
<evidence type="ECO:0000313" key="10">
    <source>
        <dbReference type="EMBL" id="BBH17884.1"/>
    </source>
</evidence>
<dbReference type="EMBL" id="AP019307">
    <property type="protein sequence ID" value="BBH17884.1"/>
    <property type="molecule type" value="Genomic_DNA"/>
</dbReference>